<dbReference type="CDD" id="cd00071">
    <property type="entry name" value="GMPK"/>
    <property type="match status" value="1"/>
</dbReference>
<dbReference type="Gene3D" id="3.40.50.300">
    <property type="entry name" value="P-loop containing nucleotide triphosphate hydrolases"/>
    <property type="match status" value="1"/>
</dbReference>
<dbReference type="Pfam" id="PF00625">
    <property type="entry name" value="Guanylate_kin"/>
    <property type="match status" value="1"/>
</dbReference>
<protein>
    <recommendedName>
        <fullName evidence="3">Guanylate kinase</fullName>
        <ecNumber evidence="2">2.7.4.8</ecNumber>
    </recommendedName>
    <alternativeName>
        <fullName evidence="8">GMP kinase</fullName>
    </alternativeName>
</protein>
<dbReference type="InterPro" id="IPR020590">
    <property type="entry name" value="Guanylate_kinase_CS"/>
</dbReference>
<evidence type="ECO:0000259" key="9">
    <source>
        <dbReference type="PROSITE" id="PS50052"/>
    </source>
</evidence>
<dbReference type="InParanoid" id="A0A4S2N8R1"/>
<dbReference type="GO" id="GO:0005829">
    <property type="term" value="C:cytosol"/>
    <property type="evidence" value="ECO:0007669"/>
    <property type="project" value="TreeGrafter"/>
</dbReference>
<evidence type="ECO:0000313" key="11">
    <source>
        <dbReference type="Proteomes" id="UP000298138"/>
    </source>
</evidence>
<evidence type="ECO:0000256" key="2">
    <source>
        <dbReference type="ARBA" id="ARBA00012961"/>
    </source>
</evidence>
<dbReference type="FunFam" id="3.30.63.10:FF:000002">
    <property type="entry name" value="Guanylate kinase 1"/>
    <property type="match status" value="1"/>
</dbReference>
<sequence length="219" mass="24271">MPPTIPLFRLLSPRAVRGVHTVSTPPVIVISGPSGAGKSTLLKRLFTAHPNTFGFSVSHTTRPPRPTERPGIDYHFTTAPHFHTLKSQNAFIEHATFAAHSYGTSRSAIQSVLDSGRVCVLDIELEGVKQVKQTEIEARFVFVAPPSLAELERRLRARGTEGEEAVRRRLESAGREMEWAEKGGHDKVVVNDEVERAYEELEGWIMGVLGRGRIGEEKL</sequence>
<dbReference type="FunFam" id="3.40.50.300:FF:000776">
    <property type="entry name" value="Guanylate kinase 2"/>
    <property type="match status" value="1"/>
</dbReference>
<dbReference type="EMBL" id="ML220112">
    <property type="protein sequence ID" value="TGZ85693.1"/>
    <property type="molecule type" value="Genomic_DNA"/>
</dbReference>
<dbReference type="PROSITE" id="PS50052">
    <property type="entry name" value="GUANYLATE_KINASE_2"/>
    <property type="match status" value="1"/>
</dbReference>
<reference evidence="10 11" key="1">
    <citation type="submission" date="2019-04" db="EMBL/GenBank/DDBJ databases">
        <title>Comparative genomics and transcriptomics to analyze fruiting body development in filamentous ascomycetes.</title>
        <authorList>
            <consortium name="DOE Joint Genome Institute"/>
            <person name="Lutkenhaus R."/>
            <person name="Traeger S."/>
            <person name="Breuer J."/>
            <person name="Kuo A."/>
            <person name="Lipzen A."/>
            <person name="Pangilinan J."/>
            <person name="Dilworth D."/>
            <person name="Sandor L."/>
            <person name="Poggeler S."/>
            <person name="Barry K."/>
            <person name="Grigoriev I.V."/>
            <person name="Nowrousian M."/>
        </authorList>
    </citation>
    <scope>NUCLEOTIDE SEQUENCE [LARGE SCALE GENOMIC DNA]</scope>
    <source>
        <strain evidence="10 11">CBS 389.68</strain>
    </source>
</reference>
<dbReference type="FunCoup" id="A0A4S2N8R1">
    <property type="interactions" value="554"/>
</dbReference>
<name>A0A4S2N8R1_9PEZI</name>
<keyword evidence="11" id="KW-1185">Reference proteome</keyword>
<feature type="domain" description="Guanylate kinase-like" evidence="9">
    <location>
        <begin position="25"/>
        <end position="206"/>
    </location>
</feature>
<dbReference type="InterPro" id="IPR008144">
    <property type="entry name" value="Guanylate_kin-like_dom"/>
</dbReference>
<evidence type="ECO:0000256" key="1">
    <source>
        <dbReference type="ARBA" id="ARBA00005790"/>
    </source>
</evidence>
<keyword evidence="6 10" id="KW-0418">Kinase</keyword>
<dbReference type="OrthoDB" id="6334211at2759"/>
<proteinExistence type="inferred from homology"/>
<gene>
    <name evidence="10" type="ORF">EX30DRAFT_357399</name>
</gene>
<dbReference type="AlphaFoldDB" id="A0A4S2N8R1"/>
<dbReference type="STRING" id="341454.A0A4S2N8R1"/>
<dbReference type="GO" id="GO:0005524">
    <property type="term" value="F:ATP binding"/>
    <property type="evidence" value="ECO:0007669"/>
    <property type="project" value="UniProtKB-KW"/>
</dbReference>
<evidence type="ECO:0000256" key="3">
    <source>
        <dbReference type="ARBA" id="ARBA00016296"/>
    </source>
</evidence>
<evidence type="ECO:0000256" key="8">
    <source>
        <dbReference type="ARBA" id="ARBA00030128"/>
    </source>
</evidence>
<evidence type="ECO:0000256" key="6">
    <source>
        <dbReference type="ARBA" id="ARBA00022777"/>
    </source>
</evidence>
<keyword evidence="5" id="KW-0547">Nucleotide-binding</keyword>
<dbReference type="InterPro" id="IPR017665">
    <property type="entry name" value="Guanylate_kinase"/>
</dbReference>
<evidence type="ECO:0000256" key="4">
    <source>
        <dbReference type="ARBA" id="ARBA00022679"/>
    </source>
</evidence>
<dbReference type="SMART" id="SM00072">
    <property type="entry name" value="GuKc"/>
    <property type="match status" value="1"/>
</dbReference>
<evidence type="ECO:0000256" key="7">
    <source>
        <dbReference type="ARBA" id="ARBA00022840"/>
    </source>
</evidence>
<dbReference type="Proteomes" id="UP000298138">
    <property type="component" value="Unassembled WGS sequence"/>
</dbReference>
<dbReference type="PANTHER" id="PTHR23117">
    <property type="entry name" value="GUANYLATE KINASE-RELATED"/>
    <property type="match status" value="1"/>
</dbReference>
<comment type="similarity">
    <text evidence="1">Belongs to the guanylate kinase family.</text>
</comment>
<dbReference type="GO" id="GO:0004385">
    <property type="term" value="F:GMP kinase activity"/>
    <property type="evidence" value="ECO:0007669"/>
    <property type="project" value="UniProtKB-EC"/>
</dbReference>
<evidence type="ECO:0000256" key="5">
    <source>
        <dbReference type="ARBA" id="ARBA00022741"/>
    </source>
</evidence>
<dbReference type="NCBIfam" id="TIGR03263">
    <property type="entry name" value="guanyl_kin"/>
    <property type="match status" value="1"/>
</dbReference>
<dbReference type="SUPFAM" id="SSF52540">
    <property type="entry name" value="P-loop containing nucleoside triphosphate hydrolases"/>
    <property type="match status" value="1"/>
</dbReference>
<dbReference type="PROSITE" id="PS00856">
    <property type="entry name" value="GUANYLATE_KINASE_1"/>
    <property type="match status" value="1"/>
</dbReference>
<keyword evidence="4" id="KW-0808">Transferase</keyword>
<organism evidence="10 11">
    <name type="scientific">Ascodesmis nigricans</name>
    <dbReference type="NCBI Taxonomy" id="341454"/>
    <lineage>
        <taxon>Eukaryota</taxon>
        <taxon>Fungi</taxon>
        <taxon>Dikarya</taxon>
        <taxon>Ascomycota</taxon>
        <taxon>Pezizomycotina</taxon>
        <taxon>Pezizomycetes</taxon>
        <taxon>Pezizales</taxon>
        <taxon>Ascodesmidaceae</taxon>
        <taxon>Ascodesmis</taxon>
    </lineage>
</organism>
<dbReference type="EC" id="2.7.4.8" evidence="2"/>
<evidence type="ECO:0000313" key="10">
    <source>
        <dbReference type="EMBL" id="TGZ85693.1"/>
    </source>
</evidence>
<keyword evidence="7" id="KW-0067">ATP-binding</keyword>
<dbReference type="PANTHER" id="PTHR23117:SF13">
    <property type="entry name" value="GUANYLATE KINASE"/>
    <property type="match status" value="1"/>
</dbReference>
<accession>A0A4S2N8R1</accession>
<dbReference type="InterPro" id="IPR027417">
    <property type="entry name" value="P-loop_NTPase"/>
</dbReference>
<dbReference type="InterPro" id="IPR008145">
    <property type="entry name" value="GK/Ca_channel_bsu"/>
</dbReference>